<keyword evidence="2" id="KW-0732">Signal</keyword>
<dbReference type="RefSeq" id="WP_345402558.1">
    <property type="nucleotide sequence ID" value="NZ_BAABLA010000111.1"/>
</dbReference>
<feature type="signal peptide" evidence="2">
    <location>
        <begin position="1"/>
        <end position="24"/>
    </location>
</feature>
<sequence>MKRGHRILAPIIGLLLLLAGCAGEANPADQRAGGDSAAGTAAAAAPNLDAVKSYRAVRTPDSVPEPVAINIPAIGVSGKLTQTGLNKDRTLEVPEFGDMSWFANGAAPGEPGPAAILGHVDSKTGPDVFYRLREMSPGDKITVTAKGGEKLVFVVDRVEQHAKKKFPTEKVWLPTAKPELRLITCGGEFNRNRDSYRDNIIVFASLRQR</sequence>
<proteinExistence type="predicted"/>
<dbReference type="Proteomes" id="UP001596337">
    <property type="component" value="Unassembled WGS sequence"/>
</dbReference>
<name>A0ABW2BU50_9PSEU</name>
<accession>A0ABW2BU50</accession>
<feature type="chain" id="PRO_5045732312" evidence="2">
    <location>
        <begin position="25"/>
        <end position="209"/>
    </location>
</feature>
<evidence type="ECO:0000313" key="4">
    <source>
        <dbReference type="Proteomes" id="UP001596337"/>
    </source>
</evidence>
<gene>
    <name evidence="3" type="ORF">ACFQGD_02065</name>
</gene>
<protein>
    <submittedName>
        <fullName evidence="3">Class F sortase</fullName>
    </submittedName>
</protein>
<evidence type="ECO:0000313" key="3">
    <source>
        <dbReference type="EMBL" id="MFC6865927.1"/>
    </source>
</evidence>
<keyword evidence="4" id="KW-1185">Reference proteome</keyword>
<evidence type="ECO:0000256" key="1">
    <source>
        <dbReference type="ARBA" id="ARBA00022801"/>
    </source>
</evidence>
<dbReference type="EMBL" id="JBHSXX010000001">
    <property type="protein sequence ID" value="MFC6865927.1"/>
    <property type="molecule type" value="Genomic_DNA"/>
</dbReference>
<reference evidence="4" key="1">
    <citation type="journal article" date="2019" name="Int. J. Syst. Evol. Microbiol.">
        <title>The Global Catalogue of Microorganisms (GCM) 10K type strain sequencing project: providing services to taxonomists for standard genome sequencing and annotation.</title>
        <authorList>
            <consortium name="The Broad Institute Genomics Platform"/>
            <consortium name="The Broad Institute Genome Sequencing Center for Infectious Disease"/>
            <person name="Wu L."/>
            <person name="Ma J."/>
        </authorList>
    </citation>
    <scope>NUCLEOTIDE SEQUENCE [LARGE SCALE GENOMIC DNA]</scope>
    <source>
        <strain evidence="4">KCTC 32255</strain>
    </source>
</reference>
<comment type="caution">
    <text evidence="3">The sequence shown here is derived from an EMBL/GenBank/DDBJ whole genome shotgun (WGS) entry which is preliminary data.</text>
</comment>
<dbReference type="SUPFAM" id="SSF63817">
    <property type="entry name" value="Sortase"/>
    <property type="match status" value="1"/>
</dbReference>
<dbReference type="InterPro" id="IPR042001">
    <property type="entry name" value="Sortase_F"/>
</dbReference>
<dbReference type="PROSITE" id="PS51257">
    <property type="entry name" value="PROKAR_LIPOPROTEIN"/>
    <property type="match status" value="1"/>
</dbReference>
<dbReference type="NCBIfam" id="NF033748">
    <property type="entry name" value="class_F_sortase"/>
    <property type="match status" value="1"/>
</dbReference>
<dbReference type="InterPro" id="IPR023365">
    <property type="entry name" value="Sortase_dom-sf"/>
</dbReference>
<dbReference type="Pfam" id="PF04203">
    <property type="entry name" value="Sortase"/>
    <property type="match status" value="1"/>
</dbReference>
<keyword evidence="1" id="KW-0378">Hydrolase</keyword>
<dbReference type="InterPro" id="IPR005754">
    <property type="entry name" value="Sortase"/>
</dbReference>
<organism evidence="3 4">
    <name type="scientific">Haloechinothrix salitolerans</name>
    <dbReference type="NCBI Taxonomy" id="926830"/>
    <lineage>
        <taxon>Bacteria</taxon>
        <taxon>Bacillati</taxon>
        <taxon>Actinomycetota</taxon>
        <taxon>Actinomycetes</taxon>
        <taxon>Pseudonocardiales</taxon>
        <taxon>Pseudonocardiaceae</taxon>
        <taxon>Haloechinothrix</taxon>
    </lineage>
</organism>
<evidence type="ECO:0000256" key="2">
    <source>
        <dbReference type="SAM" id="SignalP"/>
    </source>
</evidence>
<dbReference type="CDD" id="cd05829">
    <property type="entry name" value="Sortase_F"/>
    <property type="match status" value="1"/>
</dbReference>
<dbReference type="Gene3D" id="2.40.260.10">
    <property type="entry name" value="Sortase"/>
    <property type="match status" value="1"/>
</dbReference>